<feature type="domain" description="Reverse transcriptase Ty1/copia-type" evidence="1">
    <location>
        <begin position="32"/>
        <end position="273"/>
    </location>
</feature>
<name>H3GAK7_PHYRM</name>
<evidence type="ECO:0000313" key="3">
    <source>
        <dbReference type="Proteomes" id="UP000005238"/>
    </source>
</evidence>
<dbReference type="eggNOG" id="KOG0017">
    <property type="taxonomic scope" value="Eukaryota"/>
</dbReference>
<reference evidence="2" key="2">
    <citation type="submission" date="2015-06" db="UniProtKB">
        <authorList>
            <consortium name="EnsemblProtists"/>
        </authorList>
    </citation>
    <scope>IDENTIFICATION</scope>
    <source>
        <strain evidence="2">Pr102</strain>
    </source>
</reference>
<proteinExistence type="predicted"/>
<dbReference type="AlphaFoldDB" id="H3GAK7"/>
<dbReference type="InterPro" id="IPR013103">
    <property type="entry name" value="RVT_2"/>
</dbReference>
<dbReference type="Pfam" id="PF07727">
    <property type="entry name" value="RVT_2"/>
    <property type="match status" value="1"/>
</dbReference>
<dbReference type="CDD" id="cd09272">
    <property type="entry name" value="RNase_HI_RT_Ty1"/>
    <property type="match status" value="1"/>
</dbReference>
<organism evidence="2 3">
    <name type="scientific">Phytophthora ramorum</name>
    <name type="common">Sudden oak death agent</name>
    <dbReference type="NCBI Taxonomy" id="164328"/>
    <lineage>
        <taxon>Eukaryota</taxon>
        <taxon>Sar</taxon>
        <taxon>Stramenopiles</taxon>
        <taxon>Oomycota</taxon>
        <taxon>Peronosporomycetes</taxon>
        <taxon>Peronosporales</taxon>
        <taxon>Peronosporaceae</taxon>
        <taxon>Phytophthora</taxon>
    </lineage>
</organism>
<evidence type="ECO:0000313" key="2">
    <source>
        <dbReference type="EnsemblProtists" id="Phyra72198"/>
    </source>
</evidence>
<sequence>MEPQSIQEALQAPDAEKWKEALEKEYSDLMRNNTWDLVERPKGKKVLTNKWIFVRKRNPMGQVIRHRTRITIKGCQQQYGVNFWETYAPVVSYEAVKLVLLFALHYGLLCEHIDFVTAFLNGPIGDDVEIYMEMPEYFDDGSGRVCRLLRSLYGLKQAPLIWYKMLDEHLRSCRFKRSKMDNGVYWRVVGGSPIFLTVYVDDVVIAANAKNIKLVVGELERKFKIKDLGSVSLLLGMEINYILGQAMWISQRGYIEKILSRFNMDKCRAVATPQPVGALPLPAASDAEEVNDENLPYRAIVGCLQYLVQCSRPELANAVRTLGKYLNKYTHVNYSMAKRILRYLRGTSDYGLVWEKKETPDLHFVAYADADLGNEKDDRHSITGYVLQLNGCTYAYKSRKQRIVTDDTCCAEFVAASECSTMIVWTHNLCKELKLKRHKPTVLYQDNQATITVLTEIKGNYKTKSVDLKYHKVRDFHERGEFEVRYCPSAENLADIFTKALGPTLFRKFRERLNVVPLPLAIADGNAESRD</sequence>
<evidence type="ECO:0000259" key="1">
    <source>
        <dbReference type="Pfam" id="PF07727"/>
    </source>
</evidence>
<dbReference type="InParanoid" id="H3GAK7"/>
<dbReference type="SUPFAM" id="SSF56672">
    <property type="entry name" value="DNA/RNA polymerases"/>
    <property type="match status" value="1"/>
</dbReference>
<keyword evidence="3" id="KW-1185">Reference proteome</keyword>
<dbReference type="PANTHER" id="PTHR11439:SF463">
    <property type="entry name" value="REVERSE TRANSCRIPTASE TY1_COPIA-TYPE DOMAIN-CONTAINING PROTEIN"/>
    <property type="match status" value="1"/>
</dbReference>
<dbReference type="HOGENOM" id="CLU_001650_21_3_1"/>
<dbReference type="EMBL" id="DS566102">
    <property type="status" value="NOT_ANNOTATED_CDS"/>
    <property type="molecule type" value="Genomic_DNA"/>
</dbReference>
<dbReference type="InterPro" id="IPR043502">
    <property type="entry name" value="DNA/RNA_pol_sf"/>
</dbReference>
<accession>H3GAK7</accession>
<dbReference type="Proteomes" id="UP000005238">
    <property type="component" value="Unassembled WGS sequence"/>
</dbReference>
<protein>
    <recommendedName>
        <fullName evidence="1">Reverse transcriptase Ty1/copia-type domain-containing protein</fullName>
    </recommendedName>
</protein>
<dbReference type="PANTHER" id="PTHR11439">
    <property type="entry name" value="GAG-POL-RELATED RETROTRANSPOSON"/>
    <property type="match status" value="1"/>
</dbReference>
<reference evidence="3" key="1">
    <citation type="journal article" date="2006" name="Science">
        <title>Phytophthora genome sequences uncover evolutionary origins and mechanisms of pathogenesis.</title>
        <authorList>
            <person name="Tyler B.M."/>
            <person name="Tripathy S."/>
            <person name="Zhang X."/>
            <person name="Dehal P."/>
            <person name="Jiang R.H."/>
            <person name="Aerts A."/>
            <person name="Arredondo F.D."/>
            <person name="Baxter L."/>
            <person name="Bensasson D."/>
            <person name="Beynon J.L."/>
            <person name="Chapman J."/>
            <person name="Damasceno C.M."/>
            <person name="Dorrance A.E."/>
            <person name="Dou D."/>
            <person name="Dickerman A.W."/>
            <person name="Dubchak I.L."/>
            <person name="Garbelotto M."/>
            <person name="Gijzen M."/>
            <person name="Gordon S.G."/>
            <person name="Govers F."/>
            <person name="Grunwald N.J."/>
            <person name="Huang W."/>
            <person name="Ivors K.L."/>
            <person name="Jones R.W."/>
            <person name="Kamoun S."/>
            <person name="Krampis K."/>
            <person name="Lamour K.H."/>
            <person name="Lee M.K."/>
            <person name="McDonald W.H."/>
            <person name="Medina M."/>
            <person name="Meijer H.J."/>
            <person name="Nordberg E.K."/>
            <person name="Maclean D.J."/>
            <person name="Ospina-Giraldo M.D."/>
            <person name="Morris P.F."/>
            <person name="Phuntumart V."/>
            <person name="Putnam N.H."/>
            <person name="Rash S."/>
            <person name="Rose J.K."/>
            <person name="Sakihama Y."/>
            <person name="Salamov A.A."/>
            <person name="Savidor A."/>
            <person name="Scheuring C.F."/>
            <person name="Smith B.M."/>
            <person name="Sobral B.W."/>
            <person name="Terry A."/>
            <person name="Torto-Alalibo T.A."/>
            <person name="Win J."/>
            <person name="Xu Z."/>
            <person name="Zhang H."/>
            <person name="Grigoriev I.V."/>
            <person name="Rokhsar D.S."/>
            <person name="Boore J.L."/>
        </authorList>
    </citation>
    <scope>NUCLEOTIDE SEQUENCE [LARGE SCALE GENOMIC DNA]</scope>
    <source>
        <strain evidence="3">Pr102</strain>
    </source>
</reference>
<dbReference type="EnsemblProtists" id="Phyra72198">
    <property type="protein sequence ID" value="Phyra72198"/>
    <property type="gene ID" value="Phyra72198"/>
</dbReference>